<accession>A0ABR2VP96</accession>
<evidence type="ECO:0000313" key="2">
    <source>
        <dbReference type="Proteomes" id="UP001479436"/>
    </source>
</evidence>
<evidence type="ECO:0000313" key="1">
    <source>
        <dbReference type="EMBL" id="KAK9687914.1"/>
    </source>
</evidence>
<proteinExistence type="predicted"/>
<protein>
    <submittedName>
        <fullName evidence="1">Uncharacterized protein</fullName>
    </submittedName>
</protein>
<gene>
    <name evidence="1" type="ORF">K7432_014591</name>
</gene>
<sequence>MIQSLTAAYHTELVDSVIWRLMNTHADELNGIIHTSSTTRSGAIVYQEHYLEDMQRSRHPFIHILERVPQRSVPKHKLSGSDAEKTQTTMSRLQRLATISNK</sequence>
<keyword evidence="2" id="KW-1185">Reference proteome</keyword>
<organism evidence="1 2">
    <name type="scientific">Basidiobolus ranarum</name>
    <dbReference type="NCBI Taxonomy" id="34480"/>
    <lineage>
        <taxon>Eukaryota</taxon>
        <taxon>Fungi</taxon>
        <taxon>Fungi incertae sedis</taxon>
        <taxon>Zoopagomycota</taxon>
        <taxon>Entomophthoromycotina</taxon>
        <taxon>Basidiobolomycetes</taxon>
        <taxon>Basidiobolales</taxon>
        <taxon>Basidiobolaceae</taxon>
        <taxon>Basidiobolus</taxon>
    </lineage>
</organism>
<dbReference type="Proteomes" id="UP001479436">
    <property type="component" value="Unassembled WGS sequence"/>
</dbReference>
<reference evidence="1 2" key="1">
    <citation type="submission" date="2023-04" db="EMBL/GenBank/DDBJ databases">
        <title>Genome of Basidiobolus ranarum AG-B5.</title>
        <authorList>
            <person name="Stajich J.E."/>
            <person name="Carter-House D."/>
            <person name="Gryganskyi A."/>
        </authorList>
    </citation>
    <scope>NUCLEOTIDE SEQUENCE [LARGE SCALE GENOMIC DNA]</scope>
    <source>
        <strain evidence="1 2">AG-B5</strain>
    </source>
</reference>
<comment type="caution">
    <text evidence="1">The sequence shown here is derived from an EMBL/GenBank/DDBJ whole genome shotgun (WGS) entry which is preliminary data.</text>
</comment>
<name>A0ABR2VP96_9FUNG</name>
<dbReference type="EMBL" id="JASJQH010008578">
    <property type="protein sequence ID" value="KAK9687914.1"/>
    <property type="molecule type" value="Genomic_DNA"/>
</dbReference>